<evidence type="ECO:0000256" key="1">
    <source>
        <dbReference type="SAM" id="MobiDB-lite"/>
    </source>
</evidence>
<sequence>MSSCCSTPSRSPTSATSSAPSSRRWLPVAETVAPSSSSRTLAEVADLVRAKNAGPFWLTLDVFLPTDEAFERVAASAVTDPATIAALYRTPAEGIRVFRMPALKAIKISLPRPVVQGSFADRDMHSGQQHVPLAGIVVG</sequence>
<dbReference type="Proteomes" id="UP000438182">
    <property type="component" value="Unassembled WGS sequence"/>
</dbReference>
<name>A0A6I4NVT1_9MICO</name>
<organism evidence="3 4">
    <name type="scientific">Agromyces seonyuensis</name>
    <dbReference type="NCBI Taxonomy" id="2662446"/>
    <lineage>
        <taxon>Bacteria</taxon>
        <taxon>Bacillati</taxon>
        <taxon>Actinomycetota</taxon>
        <taxon>Actinomycetes</taxon>
        <taxon>Micrococcales</taxon>
        <taxon>Microbacteriaceae</taxon>
        <taxon>Agromyces</taxon>
    </lineage>
</organism>
<accession>A0A6I4NVT1</accession>
<evidence type="ECO:0000313" key="4">
    <source>
        <dbReference type="Proteomes" id="UP000438182"/>
    </source>
</evidence>
<proteinExistence type="predicted"/>
<comment type="caution">
    <text evidence="3">The sequence shown here is derived from an EMBL/GenBank/DDBJ whole genome shotgun (WGS) entry which is preliminary data.</text>
</comment>
<dbReference type="Pfam" id="PF14330">
    <property type="entry name" value="DUF4387"/>
    <property type="match status" value="1"/>
</dbReference>
<gene>
    <name evidence="3" type="ORF">GB864_08295</name>
</gene>
<reference evidence="3 4" key="1">
    <citation type="submission" date="2019-12" db="EMBL/GenBank/DDBJ databases">
        <authorList>
            <person name="Kim Y.S."/>
        </authorList>
    </citation>
    <scope>NUCLEOTIDE SEQUENCE [LARGE SCALE GENOMIC DNA]</scope>
    <source>
        <strain evidence="3 4">MMS17-SY077</strain>
    </source>
</reference>
<protein>
    <submittedName>
        <fullName evidence="3">DUF4387 family protein</fullName>
    </submittedName>
</protein>
<feature type="domain" description="DUF4387" evidence="2">
    <location>
        <begin position="41"/>
        <end position="135"/>
    </location>
</feature>
<dbReference type="InterPro" id="IPR025496">
    <property type="entry name" value="DUF4387"/>
</dbReference>
<dbReference type="AlphaFoldDB" id="A0A6I4NVT1"/>
<evidence type="ECO:0000313" key="3">
    <source>
        <dbReference type="EMBL" id="MWB98546.1"/>
    </source>
</evidence>
<dbReference type="EMBL" id="WSTA01000029">
    <property type="protein sequence ID" value="MWB98546.1"/>
    <property type="molecule type" value="Genomic_DNA"/>
</dbReference>
<keyword evidence="4" id="KW-1185">Reference proteome</keyword>
<feature type="region of interest" description="Disordered" evidence="1">
    <location>
        <begin position="1"/>
        <end position="22"/>
    </location>
</feature>
<evidence type="ECO:0000259" key="2">
    <source>
        <dbReference type="Pfam" id="PF14330"/>
    </source>
</evidence>